<accession>A0A4P6K0W9</accession>
<keyword evidence="1" id="KW-0472">Membrane</keyword>
<gene>
    <name evidence="2" type="ORF">EPA93_37075</name>
</gene>
<reference evidence="2 3" key="1">
    <citation type="submission" date="2019-01" db="EMBL/GenBank/DDBJ databases">
        <title>Ktedonosporobacter rubrisoli SCAWS-G2.</title>
        <authorList>
            <person name="Huang Y."/>
            <person name="Yan B."/>
        </authorList>
    </citation>
    <scope>NUCLEOTIDE SEQUENCE [LARGE SCALE GENOMIC DNA]</scope>
    <source>
        <strain evidence="2 3">SCAWS-G2</strain>
    </source>
</reference>
<feature type="transmembrane region" description="Helical" evidence="1">
    <location>
        <begin position="42"/>
        <end position="61"/>
    </location>
</feature>
<evidence type="ECO:0000256" key="1">
    <source>
        <dbReference type="SAM" id="Phobius"/>
    </source>
</evidence>
<dbReference type="Proteomes" id="UP000290365">
    <property type="component" value="Chromosome"/>
</dbReference>
<dbReference type="AlphaFoldDB" id="A0A4P6K0W9"/>
<keyword evidence="1" id="KW-0812">Transmembrane</keyword>
<name>A0A4P6K0W9_KTERU</name>
<keyword evidence="3" id="KW-1185">Reference proteome</keyword>
<organism evidence="2 3">
    <name type="scientific">Ktedonosporobacter rubrisoli</name>
    <dbReference type="NCBI Taxonomy" id="2509675"/>
    <lineage>
        <taxon>Bacteria</taxon>
        <taxon>Bacillati</taxon>
        <taxon>Chloroflexota</taxon>
        <taxon>Ktedonobacteria</taxon>
        <taxon>Ktedonobacterales</taxon>
        <taxon>Ktedonosporobacteraceae</taxon>
        <taxon>Ktedonosporobacter</taxon>
    </lineage>
</organism>
<feature type="transmembrane region" description="Helical" evidence="1">
    <location>
        <begin position="68"/>
        <end position="89"/>
    </location>
</feature>
<keyword evidence="1" id="KW-1133">Transmembrane helix</keyword>
<dbReference type="RefSeq" id="WP_129892351.1">
    <property type="nucleotide sequence ID" value="NZ_CP035758.1"/>
</dbReference>
<proteinExistence type="predicted"/>
<evidence type="ECO:0000313" key="3">
    <source>
        <dbReference type="Proteomes" id="UP000290365"/>
    </source>
</evidence>
<evidence type="ECO:0000313" key="2">
    <source>
        <dbReference type="EMBL" id="QBD81290.1"/>
    </source>
</evidence>
<dbReference type="KEGG" id="kbs:EPA93_37075"/>
<dbReference type="OrthoDB" id="963535at2"/>
<dbReference type="EMBL" id="CP035758">
    <property type="protein sequence ID" value="QBD81290.1"/>
    <property type="molecule type" value="Genomic_DNA"/>
</dbReference>
<protein>
    <submittedName>
        <fullName evidence="2">Uncharacterized protein</fullName>
    </submittedName>
</protein>
<sequence>MVLTIILALMAGFWSTNGIPHYLTGILGQEAPTPFGKSSVVNLFEGYAAFLIGGVFWYLTWLQQGNPVLVFISAAIGALAVDLFHAHYWRAGIGAAFRREKA</sequence>